<feature type="transmembrane region" description="Helical" evidence="1">
    <location>
        <begin position="157"/>
        <end position="180"/>
    </location>
</feature>
<evidence type="ECO:0000313" key="4">
    <source>
        <dbReference type="Proteomes" id="UP000824081"/>
    </source>
</evidence>
<dbReference type="AlphaFoldDB" id="A0A9D1SGG8"/>
<proteinExistence type="predicted"/>
<evidence type="ECO:0000313" key="3">
    <source>
        <dbReference type="EMBL" id="HIU59135.1"/>
    </source>
</evidence>
<protein>
    <recommendedName>
        <fullName evidence="2">Nucleoside transporter/FeoB GTPase Gate domain-containing protein</fullName>
    </recommendedName>
</protein>
<keyword evidence="1" id="KW-1133">Transmembrane helix</keyword>
<name>A0A9D1SGG8_9FIRM</name>
<reference evidence="3" key="2">
    <citation type="journal article" date="2021" name="PeerJ">
        <title>Extensive microbial diversity within the chicken gut microbiome revealed by metagenomics and culture.</title>
        <authorList>
            <person name="Gilroy R."/>
            <person name="Ravi A."/>
            <person name="Getino M."/>
            <person name="Pursley I."/>
            <person name="Horton D.L."/>
            <person name="Alikhan N.F."/>
            <person name="Baker D."/>
            <person name="Gharbi K."/>
            <person name="Hall N."/>
            <person name="Watson M."/>
            <person name="Adriaenssens E.M."/>
            <person name="Foster-Nyarko E."/>
            <person name="Jarju S."/>
            <person name="Secka A."/>
            <person name="Antonio M."/>
            <person name="Oren A."/>
            <person name="Chaudhuri R.R."/>
            <person name="La Ragione R."/>
            <person name="Hildebrand F."/>
            <person name="Pallen M.J."/>
        </authorList>
    </citation>
    <scope>NUCLEOTIDE SEQUENCE</scope>
    <source>
        <strain evidence="3">11687</strain>
    </source>
</reference>
<gene>
    <name evidence="3" type="ORF">IAC57_03430</name>
</gene>
<dbReference type="EMBL" id="DVMZ01000090">
    <property type="protein sequence ID" value="HIU59135.1"/>
    <property type="molecule type" value="Genomic_DNA"/>
</dbReference>
<accession>A0A9D1SGG8</accession>
<sequence length="204" mass="21345">MNAVFSVIFILSAAVLLVLDPAEFLPALLDGAGKSATLCLALLASYAAWLGLMQLWEESGVTRGISRLLTPLCRKLFRTEDKEALSAIGMNLSANLLGIGGAATPYGIKAANLLEKGKNAHYSSSMLFVVNATSLQIIPTSVVAMRVAAGSSSAADIILPTVLATAFSTLLGIALTMLFIRPRKTAPKPGPTPFRSPRTSGAEQ</sequence>
<evidence type="ECO:0000259" key="2">
    <source>
        <dbReference type="Pfam" id="PF07670"/>
    </source>
</evidence>
<comment type="caution">
    <text evidence="3">The sequence shown here is derived from an EMBL/GenBank/DDBJ whole genome shotgun (WGS) entry which is preliminary data.</text>
</comment>
<organism evidence="3 4">
    <name type="scientific">Candidatus Scatosoma pullistercoris</name>
    <dbReference type="NCBI Taxonomy" id="2840934"/>
    <lineage>
        <taxon>Bacteria</taxon>
        <taxon>Bacillati</taxon>
        <taxon>Bacillota</taxon>
        <taxon>Clostridia</taxon>
        <taxon>Candidatus Scatosoma</taxon>
    </lineage>
</organism>
<feature type="transmembrane region" description="Helical" evidence="1">
    <location>
        <begin position="34"/>
        <end position="56"/>
    </location>
</feature>
<reference evidence="3" key="1">
    <citation type="submission" date="2020-10" db="EMBL/GenBank/DDBJ databases">
        <authorList>
            <person name="Gilroy R."/>
        </authorList>
    </citation>
    <scope>NUCLEOTIDE SEQUENCE</scope>
    <source>
        <strain evidence="3">11687</strain>
    </source>
</reference>
<feature type="transmembrane region" description="Helical" evidence="1">
    <location>
        <begin position="126"/>
        <end position="145"/>
    </location>
</feature>
<keyword evidence="1" id="KW-0472">Membrane</keyword>
<dbReference type="InterPro" id="IPR011642">
    <property type="entry name" value="Gate_dom"/>
</dbReference>
<feature type="domain" description="Nucleoside transporter/FeoB GTPase Gate" evidence="2">
    <location>
        <begin position="42"/>
        <end position="144"/>
    </location>
</feature>
<dbReference type="Proteomes" id="UP000824081">
    <property type="component" value="Unassembled WGS sequence"/>
</dbReference>
<evidence type="ECO:0000256" key="1">
    <source>
        <dbReference type="SAM" id="Phobius"/>
    </source>
</evidence>
<dbReference type="Pfam" id="PF07670">
    <property type="entry name" value="Gate"/>
    <property type="match status" value="1"/>
</dbReference>
<keyword evidence="1" id="KW-0812">Transmembrane</keyword>